<protein>
    <submittedName>
        <fullName evidence="1">Uncharacterized protein</fullName>
    </submittedName>
</protein>
<dbReference type="EMBL" id="JBHLVO010000002">
    <property type="protein sequence ID" value="MFC0270775.1"/>
    <property type="molecule type" value="Genomic_DNA"/>
</dbReference>
<proteinExistence type="predicted"/>
<reference evidence="1 2" key="1">
    <citation type="submission" date="2024-09" db="EMBL/GenBank/DDBJ databases">
        <authorList>
            <person name="Sun Q."/>
            <person name="Mori K."/>
        </authorList>
    </citation>
    <scope>NUCLEOTIDE SEQUENCE [LARGE SCALE GENOMIC DNA]</scope>
    <source>
        <strain evidence="1 2">CCM 7228</strain>
    </source>
</reference>
<name>A0ABV6GB49_9BACI</name>
<organism evidence="1 2">
    <name type="scientific">Metabacillus herbersteinensis</name>
    <dbReference type="NCBI Taxonomy" id="283816"/>
    <lineage>
        <taxon>Bacteria</taxon>
        <taxon>Bacillati</taxon>
        <taxon>Bacillota</taxon>
        <taxon>Bacilli</taxon>
        <taxon>Bacillales</taxon>
        <taxon>Bacillaceae</taxon>
        <taxon>Metabacillus</taxon>
    </lineage>
</organism>
<evidence type="ECO:0000313" key="1">
    <source>
        <dbReference type="EMBL" id="MFC0270775.1"/>
    </source>
</evidence>
<comment type="caution">
    <text evidence="1">The sequence shown here is derived from an EMBL/GenBank/DDBJ whole genome shotgun (WGS) entry which is preliminary data.</text>
</comment>
<dbReference type="RefSeq" id="WP_378931075.1">
    <property type="nucleotide sequence ID" value="NZ_JBHLVO010000002.1"/>
</dbReference>
<sequence>MEKIYYDFWYLKSEEVDLDGTESSRIGYELAIGVFADSEHYKQLDDLRISGLTKVEMLSFSIHDQAILLHKLQEEGLMNIVEDIKEVGYYRIMADKQIAVSKS</sequence>
<accession>A0ABV6GB49</accession>
<gene>
    <name evidence="1" type="ORF">ACFFIX_04825</name>
</gene>
<evidence type="ECO:0000313" key="2">
    <source>
        <dbReference type="Proteomes" id="UP001589854"/>
    </source>
</evidence>
<keyword evidence="2" id="KW-1185">Reference proteome</keyword>
<dbReference type="Proteomes" id="UP001589854">
    <property type="component" value="Unassembled WGS sequence"/>
</dbReference>